<evidence type="ECO:0000313" key="3">
    <source>
        <dbReference type="Proteomes" id="UP000092445"/>
    </source>
</evidence>
<feature type="compositionally biased region" description="Polar residues" evidence="1">
    <location>
        <begin position="20"/>
        <end position="30"/>
    </location>
</feature>
<proteinExistence type="predicted"/>
<reference evidence="3" key="1">
    <citation type="submission" date="2014-03" db="EMBL/GenBank/DDBJ databases">
        <authorList>
            <person name="Aksoy S."/>
            <person name="Warren W."/>
            <person name="Wilson R.K."/>
        </authorList>
    </citation>
    <scope>NUCLEOTIDE SEQUENCE [LARGE SCALE GENOMIC DNA]</scope>
    <source>
        <strain evidence="3">IAEA</strain>
    </source>
</reference>
<evidence type="ECO:0000256" key="1">
    <source>
        <dbReference type="SAM" id="MobiDB-lite"/>
    </source>
</evidence>
<reference evidence="2" key="2">
    <citation type="submission" date="2020-05" db="UniProtKB">
        <authorList>
            <consortium name="EnsemblMetazoa"/>
        </authorList>
    </citation>
    <scope>IDENTIFICATION</scope>
    <source>
        <strain evidence="2">IAEA</strain>
    </source>
</reference>
<protein>
    <recommendedName>
        <fullName evidence="4">BESS domain-containing protein</fullName>
    </recommendedName>
</protein>
<dbReference type="Proteomes" id="UP000092445">
    <property type="component" value="Unassembled WGS sequence"/>
</dbReference>
<sequence length="119" mass="13239">MIKPERIHHLLQLSKLFESTSSTSARSAGHQNPLPGLSSKPVSPDLKRTNYTDDDEYDDDYDADAASTEDNYQLTEQQHNLEKIKSENSKDEKIPIVDNATKRGISSNAESGTQGTYVL</sequence>
<dbReference type="EnsemblMetazoa" id="GPAI020590-RA">
    <property type="protein sequence ID" value="GPAI020590-PA"/>
    <property type="gene ID" value="GPAI020590"/>
</dbReference>
<organism evidence="2 3">
    <name type="scientific">Glossina pallidipes</name>
    <name type="common">Tsetse fly</name>
    <dbReference type="NCBI Taxonomy" id="7398"/>
    <lineage>
        <taxon>Eukaryota</taxon>
        <taxon>Metazoa</taxon>
        <taxon>Ecdysozoa</taxon>
        <taxon>Arthropoda</taxon>
        <taxon>Hexapoda</taxon>
        <taxon>Insecta</taxon>
        <taxon>Pterygota</taxon>
        <taxon>Neoptera</taxon>
        <taxon>Endopterygota</taxon>
        <taxon>Diptera</taxon>
        <taxon>Brachycera</taxon>
        <taxon>Muscomorpha</taxon>
        <taxon>Hippoboscoidea</taxon>
        <taxon>Glossinidae</taxon>
        <taxon>Glossina</taxon>
    </lineage>
</organism>
<dbReference type="AlphaFoldDB" id="A0A1A9ZP25"/>
<feature type="compositionally biased region" description="Acidic residues" evidence="1">
    <location>
        <begin position="52"/>
        <end position="63"/>
    </location>
</feature>
<dbReference type="VEuPathDB" id="VectorBase:GPAI020590"/>
<name>A0A1A9ZP25_GLOPL</name>
<accession>A0A1A9ZP25</accession>
<keyword evidence="3" id="KW-1185">Reference proteome</keyword>
<evidence type="ECO:0000313" key="2">
    <source>
        <dbReference type="EnsemblMetazoa" id="GPAI020590-PA"/>
    </source>
</evidence>
<evidence type="ECO:0008006" key="4">
    <source>
        <dbReference type="Google" id="ProtNLM"/>
    </source>
</evidence>
<feature type="region of interest" description="Disordered" evidence="1">
    <location>
        <begin position="20"/>
        <end position="69"/>
    </location>
</feature>